<dbReference type="AlphaFoldDB" id="A0A645B689"/>
<reference evidence="1" key="1">
    <citation type="submission" date="2019-08" db="EMBL/GenBank/DDBJ databases">
        <authorList>
            <person name="Kucharzyk K."/>
            <person name="Murdoch R.W."/>
            <person name="Higgins S."/>
            <person name="Loffler F."/>
        </authorList>
    </citation>
    <scope>NUCLEOTIDE SEQUENCE</scope>
</reference>
<dbReference type="EMBL" id="VSSQ01018068">
    <property type="protein sequence ID" value="MPM60945.1"/>
    <property type="molecule type" value="Genomic_DNA"/>
</dbReference>
<dbReference type="InterPro" id="IPR046117">
    <property type="entry name" value="DUF6054"/>
</dbReference>
<protein>
    <submittedName>
        <fullName evidence="1">Uncharacterized protein</fullName>
    </submittedName>
</protein>
<evidence type="ECO:0000313" key="1">
    <source>
        <dbReference type="EMBL" id="MPM60945.1"/>
    </source>
</evidence>
<comment type="caution">
    <text evidence="1">The sequence shown here is derived from an EMBL/GenBank/DDBJ whole genome shotgun (WGS) entry which is preliminary data.</text>
</comment>
<sequence>MDNTFFVSSDIISSANKIKEEINRSFSGELVNDYNIQCENHCSVHVMVFEKYYSRVSNRLTLTVILDDVSGKTRVHYTSAGGGTGVLFRFDWGAADSFAESVRSALSDCIISD</sequence>
<accession>A0A645B689</accession>
<dbReference type="Pfam" id="PF19524">
    <property type="entry name" value="DUF6054"/>
    <property type="match status" value="1"/>
</dbReference>
<organism evidence="1">
    <name type="scientific">bioreactor metagenome</name>
    <dbReference type="NCBI Taxonomy" id="1076179"/>
    <lineage>
        <taxon>unclassified sequences</taxon>
        <taxon>metagenomes</taxon>
        <taxon>ecological metagenomes</taxon>
    </lineage>
</organism>
<proteinExistence type="predicted"/>
<gene>
    <name evidence="1" type="ORF">SDC9_107799</name>
</gene>
<name>A0A645B689_9ZZZZ</name>